<dbReference type="OrthoDB" id="5999171at2"/>
<dbReference type="STRING" id="187868.SAMN05192589_11848"/>
<name>A0A1G7D7F2_9BURK</name>
<keyword evidence="2" id="KW-1185">Reference proteome</keyword>
<accession>A0A1G7D7F2</accession>
<dbReference type="AlphaFoldDB" id="A0A1G7D7F2"/>
<sequence length="76" mass="8351">MSTPTIEQFIESFLVAVDFQDPVEVTPETPLLSLPEWDSLAALGVIVMFDVDYGKTIVGDDLKNCATITDLYKLLG</sequence>
<protein>
    <submittedName>
        <fullName evidence="1">Acyl carrier protein</fullName>
    </submittedName>
</protein>
<dbReference type="Proteomes" id="UP000198781">
    <property type="component" value="Unassembled WGS sequence"/>
</dbReference>
<dbReference type="SUPFAM" id="SSF47336">
    <property type="entry name" value="ACP-like"/>
    <property type="match status" value="1"/>
</dbReference>
<dbReference type="RefSeq" id="WP_092745688.1">
    <property type="nucleotide sequence ID" value="NZ_FMZC01000018.1"/>
</dbReference>
<gene>
    <name evidence="1" type="ORF">SAMN05192589_11848</name>
</gene>
<organism evidence="1 2">
    <name type="scientific">Paracidovorax valerianellae</name>
    <dbReference type="NCBI Taxonomy" id="187868"/>
    <lineage>
        <taxon>Bacteria</taxon>
        <taxon>Pseudomonadati</taxon>
        <taxon>Pseudomonadota</taxon>
        <taxon>Betaproteobacteria</taxon>
        <taxon>Burkholderiales</taxon>
        <taxon>Comamonadaceae</taxon>
        <taxon>Paracidovorax</taxon>
    </lineage>
</organism>
<dbReference type="InterPro" id="IPR036736">
    <property type="entry name" value="ACP-like_sf"/>
</dbReference>
<evidence type="ECO:0000313" key="2">
    <source>
        <dbReference type="Proteomes" id="UP000198781"/>
    </source>
</evidence>
<proteinExistence type="predicted"/>
<dbReference type="Gene3D" id="1.10.1200.10">
    <property type="entry name" value="ACP-like"/>
    <property type="match status" value="1"/>
</dbReference>
<dbReference type="EMBL" id="FMZC01000018">
    <property type="protein sequence ID" value="SDE47463.1"/>
    <property type="molecule type" value="Genomic_DNA"/>
</dbReference>
<evidence type="ECO:0000313" key="1">
    <source>
        <dbReference type="EMBL" id="SDE47463.1"/>
    </source>
</evidence>
<reference evidence="1 2" key="1">
    <citation type="submission" date="2016-10" db="EMBL/GenBank/DDBJ databases">
        <authorList>
            <person name="de Groot N.N."/>
        </authorList>
    </citation>
    <scope>NUCLEOTIDE SEQUENCE [LARGE SCALE GENOMIC DNA]</scope>
    <source>
        <strain evidence="1 2">DSM 16619</strain>
    </source>
</reference>